<evidence type="ECO:0000313" key="2">
    <source>
        <dbReference type="Proteomes" id="UP001458880"/>
    </source>
</evidence>
<dbReference type="EMBL" id="JASPKY010000021">
    <property type="protein sequence ID" value="KAK9752347.1"/>
    <property type="molecule type" value="Genomic_DNA"/>
</dbReference>
<dbReference type="Proteomes" id="UP001458880">
    <property type="component" value="Unassembled WGS sequence"/>
</dbReference>
<reference evidence="1 2" key="1">
    <citation type="journal article" date="2024" name="BMC Genomics">
        <title>De novo assembly and annotation of Popillia japonica's genome with initial clues to its potential as an invasive pest.</title>
        <authorList>
            <person name="Cucini C."/>
            <person name="Boschi S."/>
            <person name="Funari R."/>
            <person name="Cardaioli E."/>
            <person name="Iannotti N."/>
            <person name="Marturano G."/>
            <person name="Paoli F."/>
            <person name="Bruttini M."/>
            <person name="Carapelli A."/>
            <person name="Frati F."/>
            <person name="Nardi F."/>
        </authorList>
    </citation>
    <scope>NUCLEOTIDE SEQUENCE [LARGE SCALE GENOMIC DNA]</scope>
    <source>
        <strain evidence="1">DMR45628</strain>
    </source>
</reference>
<sequence>MREVLRNLKFLKVFGGSSSTIIAFTIKKKILNPVKIARFTQIALYEKMVMEAVNAWVKSYLIFTYGKKYLTSAIPARVNVNDSTEFVEKREIKEEAIETDDWNLGGTQELLEAHVTSKHNNDGYTYNDKSHLYTYAEITLFGV</sequence>
<name>A0AAW1N306_POPJA</name>
<organism evidence="1 2">
    <name type="scientific">Popillia japonica</name>
    <name type="common">Japanese beetle</name>
    <dbReference type="NCBI Taxonomy" id="7064"/>
    <lineage>
        <taxon>Eukaryota</taxon>
        <taxon>Metazoa</taxon>
        <taxon>Ecdysozoa</taxon>
        <taxon>Arthropoda</taxon>
        <taxon>Hexapoda</taxon>
        <taxon>Insecta</taxon>
        <taxon>Pterygota</taxon>
        <taxon>Neoptera</taxon>
        <taxon>Endopterygota</taxon>
        <taxon>Coleoptera</taxon>
        <taxon>Polyphaga</taxon>
        <taxon>Scarabaeiformia</taxon>
        <taxon>Scarabaeidae</taxon>
        <taxon>Rutelinae</taxon>
        <taxon>Popillia</taxon>
    </lineage>
</organism>
<keyword evidence="2" id="KW-1185">Reference proteome</keyword>
<gene>
    <name evidence="1" type="ORF">QE152_g4265</name>
</gene>
<accession>A0AAW1N306</accession>
<proteinExistence type="predicted"/>
<protein>
    <submittedName>
        <fullName evidence="1">Uncharacterized protein</fullName>
    </submittedName>
</protein>
<evidence type="ECO:0000313" key="1">
    <source>
        <dbReference type="EMBL" id="KAK9752347.1"/>
    </source>
</evidence>
<comment type="caution">
    <text evidence="1">The sequence shown here is derived from an EMBL/GenBank/DDBJ whole genome shotgun (WGS) entry which is preliminary data.</text>
</comment>
<dbReference type="AlphaFoldDB" id="A0AAW1N306"/>